<name>A0A2I0HIC1_PUNGR</name>
<gene>
    <name evidence="2" type="ORF">CRG98_048155</name>
</gene>
<dbReference type="InterPro" id="IPR002213">
    <property type="entry name" value="UDP_glucos_trans"/>
</dbReference>
<protein>
    <submittedName>
        <fullName evidence="2">Uncharacterized protein</fullName>
    </submittedName>
</protein>
<evidence type="ECO:0000313" key="2">
    <source>
        <dbReference type="EMBL" id="PKI31442.1"/>
    </source>
</evidence>
<dbReference type="CDD" id="cd03784">
    <property type="entry name" value="GT1_Gtf-like"/>
    <property type="match status" value="1"/>
</dbReference>
<organism evidence="2 3">
    <name type="scientific">Punica granatum</name>
    <name type="common">Pomegranate</name>
    <dbReference type="NCBI Taxonomy" id="22663"/>
    <lineage>
        <taxon>Eukaryota</taxon>
        <taxon>Viridiplantae</taxon>
        <taxon>Streptophyta</taxon>
        <taxon>Embryophyta</taxon>
        <taxon>Tracheophyta</taxon>
        <taxon>Spermatophyta</taxon>
        <taxon>Magnoliopsida</taxon>
        <taxon>eudicotyledons</taxon>
        <taxon>Gunneridae</taxon>
        <taxon>Pentapetalae</taxon>
        <taxon>rosids</taxon>
        <taxon>malvids</taxon>
        <taxon>Myrtales</taxon>
        <taxon>Lythraceae</taxon>
        <taxon>Punica</taxon>
    </lineage>
</organism>
<dbReference type="AlphaFoldDB" id="A0A2I0HIC1"/>
<dbReference type="SUPFAM" id="SSF53756">
    <property type="entry name" value="UDP-Glycosyltransferase/glycogen phosphorylase"/>
    <property type="match status" value="1"/>
</dbReference>
<dbReference type="PANTHER" id="PTHR48045:SF34">
    <property type="entry name" value="ISOFLAVONE 7-O-GLUCOSYLTRANSFERASE 1-LIKE"/>
    <property type="match status" value="1"/>
</dbReference>
<evidence type="ECO:0000256" key="1">
    <source>
        <dbReference type="ARBA" id="ARBA00022679"/>
    </source>
</evidence>
<accession>A0A2I0HIC1</accession>
<evidence type="ECO:0000313" key="3">
    <source>
        <dbReference type="Proteomes" id="UP000233551"/>
    </source>
</evidence>
<reference evidence="2 3" key="1">
    <citation type="submission" date="2017-11" db="EMBL/GenBank/DDBJ databases">
        <title>De-novo sequencing of pomegranate (Punica granatum L.) genome.</title>
        <authorList>
            <person name="Akparov Z."/>
            <person name="Amiraslanov A."/>
            <person name="Hajiyeva S."/>
            <person name="Abbasov M."/>
            <person name="Kaur K."/>
            <person name="Hamwieh A."/>
            <person name="Solovyev V."/>
            <person name="Salamov A."/>
            <person name="Braich B."/>
            <person name="Kosarev P."/>
            <person name="Mahmoud A."/>
            <person name="Hajiyev E."/>
            <person name="Babayeva S."/>
            <person name="Izzatullayeva V."/>
            <person name="Mammadov A."/>
            <person name="Mammadov A."/>
            <person name="Sharifova S."/>
            <person name="Ojaghi J."/>
            <person name="Eynullazada K."/>
            <person name="Bayramov B."/>
            <person name="Abdulazimova A."/>
            <person name="Shahmuradov I."/>
        </authorList>
    </citation>
    <scope>NUCLEOTIDE SEQUENCE [LARGE SCALE GENOMIC DNA]</scope>
    <source>
        <strain evidence="3">cv. AG2017</strain>
        <tissue evidence="2">Leaf</tissue>
    </source>
</reference>
<dbReference type="EMBL" id="PGOL01008785">
    <property type="protein sequence ID" value="PKI31442.1"/>
    <property type="molecule type" value="Genomic_DNA"/>
</dbReference>
<proteinExistence type="predicted"/>
<dbReference type="Gene3D" id="3.40.50.2000">
    <property type="entry name" value="Glycogen Phosphorylase B"/>
    <property type="match status" value="1"/>
</dbReference>
<dbReference type="Pfam" id="PF00201">
    <property type="entry name" value="UDPGT"/>
    <property type="match status" value="1"/>
</dbReference>
<sequence length="181" mass="19626">MTWLDSCQDGSVVYVCFGSRGMLTCKQMDALAAGLDQSKVRFILCVRDPDDRQVATGYSSIPDGFEDRVVGRGLVIRGWAPQLLILRHRAVSAFLTHCGWNSTIEGVTAGVGIRVGEGTTNIPKAVELARILMDSVSGAQLERVQAKEISIAALSAIKPEGSSDHDLDNFVKRICEVKMSK</sequence>
<keyword evidence="1" id="KW-0808">Transferase</keyword>
<keyword evidence="3" id="KW-1185">Reference proteome</keyword>
<comment type="caution">
    <text evidence="2">The sequence shown here is derived from an EMBL/GenBank/DDBJ whole genome shotgun (WGS) entry which is preliminary data.</text>
</comment>
<dbReference type="GO" id="GO:0008194">
    <property type="term" value="F:UDP-glycosyltransferase activity"/>
    <property type="evidence" value="ECO:0007669"/>
    <property type="project" value="InterPro"/>
</dbReference>
<dbReference type="Proteomes" id="UP000233551">
    <property type="component" value="Unassembled WGS sequence"/>
</dbReference>
<dbReference type="PANTHER" id="PTHR48045">
    <property type="entry name" value="UDP-GLYCOSYLTRANSFERASE 72B1"/>
    <property type="match status" value="1"/>
</dbReference>